<accession>A0AAV7UAS7</accession>
<organism evidence="2 3">
    <name type="scientific">Pleurodeles waltl</name>
    <name type="common">Iberian ribbed newt</name>
    <dbReference type="NCBI Taxonomy" id="8319"/>
    <lineage>
        <taxon>Eukaryota</taxon>
        <taxon>Metazoa</taxon>
        <taxon>Chordata</taxon>
        <taxon>Craniata</taxon>
        <taxon>Vertebrata</taxon>
        <taxon>Euteleostomi</taxon>
        <taxon>Amphibia</taxon>
        <taxon>Batrachia</taxon>
        <taxon>Caudata</taxon>
        <taxon>Salamandroidea</taxon>
        <taxon>Salamandridae</taxon>
        <taxon>Pleurodelinae</taxon>
        <taxon>Pleurodeles</taxon>
    </lineage>
</organism>
<gene>
    <name evidence="2" type="ORF">NDU88_002233</name>
</gene>
<proteinExistence type="predicted"/>
<dbReference type="AlphaFoldDB" id="A0AAV7UAS7"/>
<feature type="region of interest" description="Disordered" evidence="1">
    <location>
        <begin position="1"/>
        <end position="67"/>
    </location>
</feature>
<dbReference type="Proteomes" id="UP001066276">
    <property type="component" value="Chromosome 3_1"/>
</dbReference>
<feature type="compositionally biased region" description="Basic residues" evidence="1">
    <location>
        <begin position="1"/>
        <end position="10"/>
    </location>
</feature>
<comment type="caution">
    <text evidence="2">The sequence shown here is derived from an EMBL/GenBank/DDBJ whole genome shotgun (WGS) entry which is preliminary data.</text>
</comment>
<sequence>MLRRGFLKCSHHQEGEQPPEEDESGARRRHHPGGRTSPTAVPRSQEPGGRTLPTVAPRSQEPGGRNAMKPATLWRAWPHHVWDGRGESLKQESASEKWWKEAPFTSVRIEDSKPKEKLTKAHKKENSRRYMMTSSSAEVLKTVLSIASQFRLSQKEDTTLKHAWNLARSPTTQSIPFTQVGMDLVGPLTRERDPRVGAASNSGNQENFLYTGRWASDIPWSLVSNGYGRLIGKENQSGLVLASD</sequence>
<dbReference type="EMBL" id="JANPWB010000005">
    <property type="protein sequence ID" value="KAJ1185441.1"/>
    <property type="molecule type" value="Genomic_DNA"/>
</dbReference>
<feature type="region of interest" description="Disordered" evidence="1">
    <location>
        <begin position="112"/>
        <end position="132"/>
    </location>
</feature>
<evidence type="ECO:0000256" key="1">
    <source>
        <dbReference type="SAM" id="MobiDB-lite"/>
    </source>
</evidence>
<evidence type="ECO:0000313" key="3">
    <source>
        <dbReference type="Proteomes" id="UP001066276"/>
    </source>
</evidence>
<name>A0AAV7UAS7_PLEWA</name>
<reference evidence="2" key="1">
    <citation type="journal article" date="2022" name="bioRxiv">
        <title>Sequencing and chromosome-scale assembly of the giantPleurodeles waltlgenome.</title>
        <authorList>
            <person name="Brown T."/>
            <person name="Elewa A."/>
            <person name="Iarovenko S."/>
            <person name="Subramanian E."/>
            <person name="Araus A.J."/>
            <person name="Petzold A."/>
            <person name="Susuki M."/>
            <person name="Suzuki K.-i.T."/>
            <person name="Hayashi T."/>
            <person name="Toyoda A."/>
            <person name="Oliveira C."/>
            <person name="Osipova E."/>
            <person name="Leigh N.D."/>
            <person name="Simon A."/>
            <person name="Yun M.H."/>
        </authorList>
    </citation>
    <scope>NUCLEOTIDE SEQUENCE</scope>
    <source>
        <strain evidence="2">20211129_DDA</strain>
        <tissue evidence="2">Liver</tissue>
    </source>
</reference>
<evidence type="ECO:0000313" key="2">
    <source>
        <dbReference type="EMBL" id="KAJ1185441.1"/>
    </source>
</evidence>
<keyword evidence="3" id="KW-1185">Reference proteome</keyword>
<protein>
    <submittedName>
        <fullName evidence="2">Uncharacterized protein</fullName>
    </submittedName>
</protein>